<evidence type="ECO:0000313" key="2">
    <source>
        <dbReference type="EMBL" id="MCD9645612.1"/>
    </source>
</evidence>
<dbReference type="EMBL" id="JACEIK010004480">
    <property type="protein sequence ID" value="MCD9645612.1"/>
    <property type="molecule type" value="Genomic_DNA"/>
</dbReference>
<dbReference type="Proteomes" id="UP000823775">
    <property type="component" value="Unassembled WGS sequence"/>
</dbReference>
<dbReference type="Pfam" id="PF07376">
    <property type="entry name" value="Prosystemin"/>
    <property type="match status" value="2"/>
</dbReference>
<evidence type="ECO:0000313" key="3">
    <source>
        <dbReference type="Proteomes" id="UP000823775"/>
    </source>
</evidence>
<feature type="region of interest" description="Disordered" evidence="1">
    <location>
        <begin position="1"/>
        <end position="143"/>
    </location>
</feature>
<reference evidence="2 3" key="1">
    <citation type="journal article" date="2021" name="BMC Genomics">
        <title>Datura genome reveals duplications of psychoactive alkaloid biosynthetic genes and high mutation rate following tissue culture.</title>
        <authorList>
            <person name="Rajewski A."/>
            <person name="Carter-House D."/>
            <person name="Stajich J."/>
            <person name="Litt A."/>
        </authorList>
    </citation>
    <scope>NUCLEOTIDE SEQUENCE [LARGE SCALE GENOMIC DNA]</scope>
    <source>
        <strain evidence="2">AR-01</strain>
    </source>
</reference>
<gene>
    <name evidence="2" type="ORF">HAX54_034654</name>
</gene>
<dbReference type="InterPro" id="IPR009966">
    <property type="entry name" value="Prosystemin/Systemin"/>
</dbReference>
<feature type="compositionally biased region" description="Basic and acidic residues" evidence="1">
    <location>
        <begin position="133"/>
        <end position="143"/>
    </location>
</feature>
<protein>
    <submittedName>
        <fullName evidence="2">Uncharacterized protein</fullName>
    </submittedName>
</protein>
<feature type="compositionally biased region" description="Basic and acidic residues" evidence="1">
    <location>
        <begin position="10"/>
        <end position="66"/>
    </location>
</feature>
<sequence>METPSQDINNKGDDVQEKPKVENEEGDEKEKIVEKERPQDINKKGDDVQGKSKVEHEEGPNHEYRFDSILCQGGDEKGKIAQKETPSQDIMNKGDDAQEIPKVEYEEEKHEKVRRVIRPGGGRQPALRSAPPGKRDPPRMQTG</sequence>
<feature type="compositionally biased region" description="Basic and acidic residues" evidence="1">
    <location>
        <begin position="92"/>
        <end position="111"/>
    </location>
</feature>
<proteinExistence type="predicted"/>
<organism evidence="2 3">
    <name type="scientific">Datura stramonium</name>
    <name type="common">Jimsonweed</name>
    <name type="synonym">Common thornapple</name>
    <dbReference type="NCBI Taxonomy" id="4076"/>
    <lineage>
        <taxon>Eukaryota</taxon>
        <taxon>Viridiplantae</taxon>
        <taxon>Streptophyta</taxon>
        <taxon>Embryophyta</taxon>
        <taxon>Tracheophyta</taxon>
        <taxon>Spermatophyta</taxon>
        <taxon>Magnoliopsida</taxon>
        <taxon>eudicotyledons</taxon>
        <taxon>Gunneridae</taxon>
        <taxon>Pentapetalae</taxon>
        <taxon>asterids</taxon>
        <taxon>lamiids</taxon>
        <taxon>Solanales</taxon>
        <taxon>Solanaceae</taxon>
        <taxon>Solanoideae</taxon>
        <taxon>Datureae</taxon>
        <taxon>Datura</taxon>
    </lineage>
</organism>
<evidence type="ECO:0000256" key="1">
    <source>
        <dbReference type="SAM" id="MobiDB-lite"/>
    </source>
</evidence>
<accession>A0ABS8VGJ8</accession>
<comment type="caution">
    <text evidence="2">The sequence shown here is derived from an EMBL/GenBank/DDBJ whole genome shotgun (WGS) entry which is preliminary data.</text>
</comment>
<keyword evidence="3" id="KW-1185">Reference proteome</keyword>
<name>A0ABS8VGJ8_DATST</name>